<protein>
    <submittedName>
        <fullName evidence="2">Uncharacterized protein</fullName>
    </submittedName>
</protein>
<gene>
    <name evidence="2" type="ORF">EEDITHA_LOCUS11812</name>
</gene>
<dbReference type="AlphaFoldDB" id="A0AAU9UAX8"/>
<evidence type="ECO:0000313" key="2">
    <source>
        <dbReference type="EMBL" id="CAH2096475.1"/>
    </source>
</evidence>
<sequence>MPADDVSDLRDVVDAINKLCDTMKSSYDADSETAYVEVEESPEREGRCEPAPECDERDSYLEPVAYDSEPVMVPVIHDSQPAIIPFTCEPRPTATVHMMSDQQPTTVLPIYDPQPTVTQITSEPELTAAPLGFESEPVAFESAPCEPTSEMYYTASSEVSLLSDMDLQERAQSEDSDRERDDRNSVMAGHVAAMRERFESMTRTNTPCPDLIRSASPSFEVFRNVSTSPDVDKS</sequence>
<dbReference type="Proteomes" id="UP001153954">
    <property type="component" value="Unassembled WGS sequence"/>
</dbReference>
<comment type="caution">
    <text evidence="2">The sequence shown here is derived from an EMBL/GenBank/DDBJ whole genome shotgun (WGS) entry which is preliminary data.</text>
</comment>
<feature type="compositionally biased region" description="Basic and acidic residues" evidence="1">
    <location>
        <begin position="169"/>
        <end position="184"/>
    </location>
</feature>
<keyword evidence="3" id="KW-1185">Reference proteome</keyword>
<proteinExistence type="predicted"/>
<organism evidence="2 3">
    <name type="scientific">Euphydryas editha</name>
    <name type="common">Edith's checkerspot</name>
    <dbReference type="NCBI Taxonomy" id="104508"/>
    <lineage>
        <taxon>Eukaryota</taxon>
        <taxon>Metazoa</taxon>
        <taxon>Ecdysozoa</taxon>
        <taxon>Arthropoda</taxon>
        <taxon>Hexapoda</taxon>
        <taxon>Insecta</taxon>
        <taxon>Pterygota</taxon>
        <taxon>Neoptera</taxon>
        <taxon>Endopterygota</taxon>
        <taxon>Lepidoptera</taxon>
        <taxon>Glossata</taxon>
        <taxon>Ditrysia</taxon>
        <taxon>Papilionoidea</taxon>
        <taxon>Nymphalidae</taxon>
        <taxon>Nymphalinae</taxon>
        <taxon>Euphydryas</taxon>
    </lineage>
</organism>
<feature type="region of interest" description="Disordered" evidence="1">
    <location>
        <begin position="30"/>
        <end position="56"/>
    </location>
</feature>
<evidence type="ECO:0000313" key="3">
    <source>
        <dbReference type="Proteomes" id="UP001153954"/>
    </source>
</evidence>
<feature type="region of interest" description="Disordered" evidence="1">
    <location>
        <begin position="169"/>
        <end position="188"/>
    </location>
</feature>
<evidence type="ECO:0000256" key="1">
    <source>
        <dbReference type="SAM" id="MobiDB-lite"/>
    </source>
</evidence>
<dbReference type="EMBL" id="CAKOGL010000016">
    <property type="protein sequence ID" value="CAH2096475.1"/>
    <property type="molecule type" value="Genomic_DNA"/>
</dbReference>
<name>A0AAU9UAX8_EUPED</name>
<feature type="compositionally biased region" description="Basic and acidic residues" evidence="1">
    <location>
        <begin position="41"/>
        <end position="50"/>
    </location>
</feature>
<reference evidence="2" key="1">
    <citation type="submission" date="2022-03" db="EMBL/GenBank/DDBJ databases">
        <authorList>
            <person name="Tunstrom K."/>
        </authorList>
    </citation>
    <scope>NUCLEOTIDE SEQUENCE</scope>
</reference>
<accession>A0AAU9UAX8</accession>